<reference evidence="2" key="1">
    <citation type="submission" date="2010-03" db="EMBL/GenBank/DDBJ databases">
        <title>Annotation of Blastomyces dermatitidis strain ATCC 18188.</title>
        <authorList>
            <consortium name="The Broad Institute Genome Sequencing Platform"/>
            <consortium name="Broad Institute Genome Sequencing Center for Infectious Disease."/>
            <person name="Cuomo C."/>
            <person name="Klein B."/>
            <person name="Sullivan T."/>
            <person name="Heitman J."/>
            <person name="Young S."/>
            <person name="Zeng Q."/>
            <person name="Gargeya S."/>
            <person name="Alvarado L."/>
            <person name="Berlin A.M."/>
            <person name="Chapman S.B."/>
            <person name="Chen Z."/>
            <person name="Freedman E."/>
            <person name="Gellesch M."/>
            <person name="Goldberg J."/>
            <person name="Griggs A."/>
            <person name="Gujja S."/>
            <person name="Heilman E."/>
            <person name="Heiman D."/>
            <person name="Howarth C."/>
            <person name="Mehta T."/>
            <person name="Neiman D."/>
            <person name="Pearson M."/>
            <person name="Roberts A."/>
            <person name="Saif S."/>
            <person name="Shea T."/>
            <person name="Shenoy N."/>
            <person name="Sisk P."/>
            <person name="Stolte C."/>
            <person name="Sykes S."/>
            <person name="White J."/>
            <person name="Yandava C."/>
            <person name="Haas B."/>
            <person name="Nusbaum C."/>
            <person name="Birren B."/>
        </authorList>
    </citation>
    <scope>NUCLEOTIDE SEQUENCE</scope>
    <source>
        <strain evidence="2">ATCC 18188</strain>
    </source>
</reference>
<name>A0A0J9EQX9_AJEDA</name>
<sequence>MLQLMMMMILHTYTLPVNILLKSLKASLKNTLQHSLNSKLLDEAGSLDENIEHSDIYCLNKAISDQQMKHLKIMLEMNKGKQRNVNNLSVIISTARTATWNSNLSERLKFNLYELNSCVDKTISQFKKDVKNTRNERLRTLYKEMIIQVVNKVIIKVQSVSTAFISVNERLIEFNHVYYVSELSANLISAELMKHQSYIHCDIQVNAENYFEFLSSINSDIFYANLSHNNIYILFDSSPTFHEMMNNSMYEAVAYVAVSKPKAISTDYNSNAESLRPFSHEKVEQLINSKNSDTDFFVILSSS</sequence>
<proteinExistence type="predicted"/>
<accession>A0A0J9EQX9</accession>
<protein>
    <submittedName>
        <fullName evidence="2">Uncharacterized protein</fullName>
    </submittedName>
</protein>
<dbReference type="AlphaFoldDB" id="A0A0J9EQX9"/>
<feature type="signal peptide" evidence="1">
    <location>
        <begin position="1"/>
        <end position="16"/>
    </location>
</feature>
<evidence type="ECO:0000313" key="2">
    <source>
        <dbReference type="EMBL" id="KMW68693.1"/>
    </source>
</evidence>
<dbReference type="Proteomes" id="UP000007802">
    <property type="component" value="Unassembled WGS sequence"/>
</dbReference>
<gene>
    <name evidence="2" type="ORF">BDDG_12980</name>
</gene>
<keyword evidence="1" id="KW-0732">Signal</keyword>
<evidence type="ECO:0000256" key="1">
    <source>
        <dbReference type="SAM" id="SignalP"/>
    </source>
</evidence>
<dbReference type="OrthoDB" id="10573265at2759"/>
<organism evidence="2">
    <name type="scientific">Ajellomyces dermatitidis (strain ATCC 18188 / CBS 674.68)</name>
    <name type="common">Blastomyces dermatitidis</name>
    <dbReference type="NCBI Taxonomy" id="653446"/>
    <lineage>
        <taxon>Eukaryota</taxon>
        <taxon>Fungi</taxon>
        <taxon>Dikarya</taxon>
        <taxon>Ascomycota</taxon>
        <taxon>Pezizomycotina</taxon>
        <taxon>Eurotiomycetes</taxon>
        <taxon>Eurotiomycetidae</taxon>
        <taxon>Onygenales</taxon>
        <taxon>Ajellomycetaceae</taxon>
        <taxon>Blastomyces</taxon>
    </lineage>
</organism>
<feature type="chain" id="PRO_5005318740" evidence="1">
    <location>
        <begin position="17"/>
        <end position="303"/>
    </location>
</feature>
<dbReference type="EMBL" id="GG749501">
    <property type="protein sequence ID" value="KMW68693.1"/>
    <property type="molecule type" value="Genomic_DNA"/>
</dbReference>